<name>A0A6G1M3S8_ORBOL</name>
<proteinExistence type="predicted"/>
<dbReference type="Proteomes" id="UP000483672">
    <property type="component" value="Unassembled WGS sequence"/>
</dbReference>
<feature type="compositionally biased region" description="Basic and acidic residues" evidence="1">
    <location>
        <begin position="10"/>
        <end position="20"/>
    </location>
</feature>
<comment type="caution">
    <text evidence="2">The sequence shown here is derived from an EMBL/GenBank/DDBJ whole genome shotgun (WGS) entry which is preliminary data.</text>
</comment>
<dbReference type="EMBL" id="WIPF01000047">
    <property type="protein sequence ID" value="KAF3220173.1"/>
    <property type="molecule type" value="Genomic_DNA"/>
</dbReference>
<feature type="region of interest" description="Disordered" evidence="1">
    <location>
        <begin position="1"/>
        <end position="28"/>
    </location>
</feature>
<evidence type="ECO:0000256" key="1">
    <source>
        <dbReference type="SAM" id="MobiDB-lite"/>
    </source>
</evidence>
<evidence type="ECO:0000313" key="2">
    <source>
        <dbReference type="EMBL" id="KAF3220173.1"/>
    </source>
</evidence>
<sequence>MASIVPGPRSKKESAAKKPGQDIAPTTKKVLEEARDDMLSQKHDLETTPDLVIPPKEPITTVSYGFDTLPFQDSAVFGTDAELDDDDLVIDDDFWKLGPRGPEATSKTLFANIITPPSALELQLENLSVLKKNQGVLRKNIQTLLAMGKYVPLKYDEHTSLRPFRPEDEQCRVAYETALGKTVDAMMATQRAHDVNEAIIKVMRFGNMDG</sequence>
<gene>
    <name evidence="2" type="ORF">TWF191_007490</name>
</gene>
<evidence type="ECO:0000313" key="3">
    <source>
        <dbReference type="Proteomes" id="UP000483672"/>
    </source>
</evidence>
<reference evidence="2 3" key="1">
    <citation type="submission" date="2019-06" db="EMBL/GenBank/DDBJ databases">
        <authorList>
            <person name="Palmer J.M."/>
        </authorList>
    </citation>
    <scope>NUCLEOTIDE SEQUENCE [LARGE SCALE GENOMIC DNA]</scope>
    <source>
        <strain evidence="2 3">TWF191</strain>
    </source>
</reference>
<protein>
    <submittedName>
        <fullName evidence="2">Uncharacterized protein</fullName>
    </submittedName>
</protein>
<dbReference type="AlphaFoldDB" id="A0A6G1M3S8"/>
<organism evidence="2 3">
    <name type="scientific">Orbilia oligospora</name>
    <name type="common">Nematode-trapping fungus</name>
    <name type="synonym">Arthrobotrys oligospora</name>
    <dbReference type="NCBI Taxonomy" id="2813651"/>
    <lineage>
        <taxon>Eukaryota</taxon>
        <taxon>Fungi</taxon>
        <taxon>Dikarya</taxon>
        <taxon>Ascomycota</taxon>
        <taxon>Pezizomycotina</taxon>
        <taxon>Orbiliomycetes</taxon>
        <taxon>Orbiliales</taxon>
        <taxon>Orbiliaceae</taxon>
        <taxon>Orbilia</taxon>
    </lineage>
</organism>
<accession>A0A6G1M3S8</accession>